<dbReference type="SUPFAM" id="SSF47384">
    <property type="entry name" value="Homodimeric domain of signal transducing histidine kinase"/>
    <property type="match status" value="1"/>
</dbReference>
<dbReference type="Gene3D" id="1.10.287.130">
    <property type="match status" value="1"/>
</dbReference>
<dbReference type="PROSITE" id="PS50109">
    <property type="entry name" value="HIS_KIN"/>
    <property type="match status" value="1"/>
</dbReference>
<dbReference type="InterPro" id="IPR004358">
    <property type="entry name" value="Sig_transdc_His_kin-like_C"/>
</dbReference>
<dbReference type="PRINTS" id="PR00344">
    <property type="entry name" value="BCTRLSENSOR"/>
</dbReference>
<feature type="domain" description="PAS" evidence="9">
    <location>
        <begin position="568"/>
        <end position="640"/>
    </location>
</feature>
<sequence length="1080" mass="121308">MIEMIRLDPGSARLEYEWERQFAALNQHAIVSVADAAGRITYVNDLFCEISGYRRDELLGNTHRIVKSDRHEPAFYEDMWRTITSGRLWKGEVCNRRKDGTLYWVESTITPFLNAQGKPFQYVSIRTDITHVQAVQEKLLRQSEMQQCLTRVAQRLLALQPSNYGQVLHEVLADAATVLGAGSASLFRVERGALVLQTDWPLANGDAVRQRPLDAALNSFMHDLGSSRDRARFFTLADLAQAVPGLSAEQYQGDLLVVPLNGERRMEGVILFSSEQLQPTWREECGDQVVLLANMLLSAMARFNTTRELAATEERLRLGQKFANIGTWESDLVSGEFFWSEQIPSLFGFPDQLQPSLGQLFRAVHPEDRDLFREAHFNGFEAESSYEIEYRIIRQDSADEVRWLMERGTLVQGGNDSPAKLLSVVQDITERKETQLRLEKREAELQSAQRLARIGNWSYTYVTDRLQWSDIAAEIYGGQSAQEPPSIHAFWELVHPSDRTLVQQAYAKSTVSGGFDVINRIIRPDGSMGYVHQLGQPERDAAGNLIGLSGTVQDITERVESERKLRETEERFAFAVEGAGDGIWDWNISTGAMTHSRLYMEMLGYEQDELPHHISTWTESVHPDDMPGVSQILEDYLAGRRERYHVELRLRCKNGRYKWVLCRGVVVEHDSDGKPLRMIGIHSDITRMKEDEAALIAARNEAERANRAKSHFLSSMSHELRTPMNAILGFGQLMEYDVDLAAEHKDSVHEILKAGRHLLDLINEILDLAKVESGHMTISLEPVDLSDLVSESCSLVRPLARDRGIRLLADHLEPVRVIADKTRLKQVILNLLSNAVKYNRDHGSVSLCSELREGNVLRLIFEDTGYGISSEGLEGLFQPFNRIGAEKSGIEGTGIGLTLTKQLVELMGGSIGADSQLNIGSRFWIDMPLDTEAEPEDDLPAATRTVATEQRMPCKTVVYVDDNPSNIKLIRGILGRYPGVQLLDAHTPDLGIELVKQSHPDLVILDINMPGLDGYQVLKILKQIPAFADTPIIALTANAMSRDIEKGLAAGFKRYLTKPLEVPVLLEAIEEILVLDQETG</sequence>
<organism evidence="11 12">
    <name type="scientific">Marinobacterium sediminicola</name>
    <dbReference type="NCBI Taxonomy" id="518898"/>
    <lineage>
        <taxon>Bacteria</taxon>
        <taxon>Pseudomonadati</taxon>
        <taxon>Pseudomonadota</taxon>
        <taxon>Gammaproteobacteria</taxon>
        <taxon>Oceanospirillales</taxon>
        <taxon>Oceanospirillaceae</taxon>
        <taxon>Marinobacterium</taxon>
    </lineage>
</organism>
<dbReference type="Gene3D" id="3.40.50.2300">
    <property type="match status" value="1"/>
</dbReference>
<protein>
    <recommendedName>
        <fullName evidence="2">histidine kinase</fullName>
        <ecNumber evidence="2">2.7.13.3</ecNumber>
    </recommendedName>
</protein>
<dbReference type="InterPro" id="IPR035965">
    <property type="entry name" value="PAS-like_dom_sf"/>
</dbReference>
<dbReference type="EC" id="2.7.13.3" evidence="2"/>
<dbReference type="SMART" id="SM00387">
    <property type="entry name" value="HATPase_c"/>
    <property type="match status" value="1"/>
</dbReference>
<dbReference type="SUPFAM" id="SSF55874">
    <property type="entry name" value="ATPase domain of HSP90 chaperone/DNA topoisomerase II/histidine kinase"/>
    <property type="match status" value="1"/>
</dbReference>
<feature type="modified residue" description="4-aspartylphosphate" evidence="6">
    <location>
        <position position="1006"/>
    </location>
</feature>
<dbReference type="InterPro" id="IPR005467">
    <property type="entry name" value="His_kinase_dom"/>
</dbReference>
<dbReference type="Pfam" id="PF08447">
    <property type="entry name" value="PAS_3"/>
    <property type="match status" value="3"/>
</dbReference>
<dbReference type="InterPro" id="IPR000014">
    <property type="entry name" value="PAS"/>
</dbReference>
<evidence type="ECO:0000259" key="8">
    <source>
        <dbReference type="PROSITE" id="PS50110"/>
    </source>
</evidence>
<feature type="domain" description="PAS" evidence="9">
    <location>
        <begin position="31"/>
        <end position="62"/>
    </location>
</feature>
<keyword evidence="4" id="KW-0808">Transferase</keyword>
<feature type="domain" description="Histidine kinase" evidence="7">
    <location>
        <begin position="715"/>
        <end position="931"/>
    </location>
</feature>
<reference evidence="11 12" key="1">
    <citation type="submission" date="2017-05" db="EMBL/GenBank/DDBJ databases">
        <authorList>
            <person name="Varghese N."/>
            <person name="Submissions S."/>
        </authorList>
    </citation>
    <scope>NUCLEOTIDE SEQUENCE [LARGE SCALE GENOMIC DNA]</scope>
    <source>
        <strain evidence="11 12">CGMCC 1.7287</strain>
    </source>
</reference>
<evidence type="ECO:0000259" key="7">
    <source>
        <dbReference type="PROSITE" id="PS50109"/>
    </source>
</evidence>
<dbReference type="RefSeq" id="WP_239040860.1">
    <property type="nucleotide sequence ID" value="NZ_BAAAEY010000014.1"/>
</dbReference>
<comment type="caution">
    <text evidence="11">The sequence shown here is derived from an EMBL/GenBank/DDBJ whole genome shotgun (WGS) entry which is preliminary data.</text>
</comment>
<dbReference type="PROSITE" id="PS50110">
    <property type="entry name" value="RESPONSE_REGULATORY"/>
    <property type="match status" value="1"/>
</dbReference>
<feature type="domain" description="PAC" evidence="10">
    <location>
        <begin position="386"/>
        <end position="440"/>
    </location>
</feature>
<dbReference type="SMART" id="SM00448">
    <property type="entry name" value="REC"/>
    <property type="match status" value="1"/>
</dbReference>
<keyword evidence="5" id="KW-0418">Kinase</keyword>
<dbReference type="NCBIfam" id="TIGR00229">
    <property type="entry name" value="sensory_box"/>
    <property type="match status" value="3"/>
</dbReference>
<dbReference type="InterPro" id="IPR003661">
    <property type="entry name" value="HisK_dim/P_dom"/>
</dbReference>
<evidence type="ECO:0000259" key="9">
    <source>
        <dbReference type="PROSITE" id="PS50112"/>
    </source>
</evidence>
<evidence type="ECO:0000256" key="6">
    <source>
        <dbReference type="PROSITE-ProRule" id="PRU00169"/>
    </source>
</evidence>
<keyword evidence="12" id="KW-1185">Reference proteome</keyword>
<dbReference type="InterPro" id="IPR000700">
    <property type="entry name" value="PAS-assoc_C"/>
</dbReference>
<dbReference type="PANTHER" id="PTHR43047">
    <property type="entry name" value="TWO-COMPONENT HISTIDINE PROTEIN KINASE"/>
    <property type="match status" value="1"/>
</dbReference>
<dbReference type="Proteomes" id="UP001159257">
    <property type="component" value="Unassembled WGS sequence"/>
</dbReference>
<keyword evidence="3 6" id="KW-0597">Phosphoprotein</keyword>
<dbReference type="Gene3D" id="2.10.70.100">
    <property type="match status" value="2"/>
</dbReference>
<feature type="domain" description="Response regulatory" evidence="8">
    <location>
        <begin position="956"/>
        <end position="1073"/>
    </location>
</feature>
<dbReference type="CDD" id="cd00082">
    <property type="entry name" value="HisKA"/>
    <property type="match status" value="1"/>
</dbReference>
<dbReference type="Gene3D" id="3.30.450.20">
    <property type="entry name" value="PAS domain"/>
    <property type="match status" value="4"/>
</dbReference>
<evidence type="ECO:0000256" key="1">
    <source>
        <dbReference type="ARBA" id="ARBA00000085"/>
    </source>
</evidence>
<proteinExistence type="predicted"/>
<dbReference type="SUPFAM" id="SSF52172">
    <property type="entry name" value="CheY-like"/>
    <property type="match status" value="1"/>
</dbReference>
<evidence type="ECO:0000259" key="10">
    <source>
        <dbReference type="PROSITE" id="PS50113"/>
    </source>
</evidence>
<dbReference type="SMART" id="SM00388">
    <property type="entry name" value="HisKA"/>
    <property type="match status" value="1"/>
</dbReference>
<accession>A0ABY1S2X2</accession>
<dbReference type="Pfam" id="PF02518">
    <property type="entry name" value="HATPase_c"/>
    <property type="match status" value="1"/>
</dbReference>
<dbReference type="PANTHER" id="PTHR43047:SF72">
    <property type="entry name" value="OSMOSENSING HISTIDINE PROTEIN KINASE SLN1"/>
    <property type="match status" value="1"/>
</dbReference>
<dbReference type="Pfam" id="PF13426">
    <property type="entry name" value="PAS_9"/>
    <property type="match status" value="1"/>
</dbReference>
<evidence type="ECO:0000256" key="4">
    <source>
        <dbReference type="ARBA" id="ARBA00022679"/>
    </source>
</evidence>
<dbReference type="InterPro" id="IPR011006">
    <property type="entry name" value="CheY-like_superfamily"/>
</dbReference>
<dbReference type="Gene3D" id="3.30.565.10">
    <property type="entry name" value="Histidine kinase-like ATPase, C-terminal domain"/>
    <property type="match status" value="1"/>
</dbReference>
<dbReference type="InterPro" id="IPR036890">
    <property type="entry name" value="HATPase_C_sf"/>
</dbReference>
<evidence type="ECO:0000256" key="3">
    <source>
        <dbReference type="ARBA" id="ARBA00022553"/>
    </source>
</evidence>
<evidence type="ECO:0000256" key="5">
    <source>
        <dbReference type="ARBA" id="ARBA00022777"/>
    </source>
</evidence>
<gene>
    <name evidence="11" type="ORF">SAMN04487964_11540</name>
</gene>
<dbReference type="InterPro" id="IPR036097">
    <property type="entry name" value="HisK_dim/P_sf"/>
</dbReference>
<feature type="domain" description="PAC" evidence="10">
    <location>
        <begin position="515"/>
        <end position="567"/>
    </location>
</feature>
<feature type="domain" description="PAC" evidence="10">
    <location>
        <begin position="89"/>
        <end position="141"/>
    </location>
</feature>
<dbReference type="InterPro" id="IPR001789">
    <property type="entry name" value="Sig_transdc_resp-reg_receiver"/>
</dbReference>
<name>A0ABY1S2X2_9GAMM</name>
<dbReference type="PROSITE" id="PS50113">
    <property type="entry name" value="PAC"/>
    <property type="match status" value="4"/>
</dbReference>
<feature type="domain" description="PAC" evidence="10">
    <location>
        <begin position="644"/>
        <end position="697"/>
    </location>
</feature>
<dbReference type="PROSITE" id="PS50112">
    <property type="entry name" value="PAS"/>
    <property type="match status" value="2"/>
</dbReference>
<dbReference type="CDD" id="cd00130">
    <property type="entry name" value="PAS"/>
    <property type="match status" value="4"/>
</dbReference>
<dbReference type="SUPFAM" id="SSF55785">
    <property type="entry name" value="PYP-like sensor domain (PAS domain)"/>
    <property type="match status" value="4"/>
</dbReference>
<dbReference type="SMART" id="SM00091">
    <property type="entry name" value="PAS"/>
    <property type="match status" value="4"/>
</dbReference>
<dbReference type="SMART" id="SM00086">
    <property type="entry name" value="PAC"/>
    <property type="match status" value="4"/>
</dbReference>
<dbReference type="Pfam" id="PF00072">
    <property type="entry name" value="Response_reg"/>
    <property type="match status" value="1"/>
</dbReference>
<evidence type="ECO:0000256" key="2">
    <source>
        <dbReference type="ARBA" id="ARBA00012438"/>
    </source>
</evidence>
<evidence type="ECO:0000313" key="11">
    <source>
        <dbReference type="EMBL" id="SMR77624.1"/>
    </source>
</evidence>
<dbReference type="InterPro" id="IPR001610">
    <property type="entry name" value="PAC"/>
</dbReference>
<evidence type="ECO:0000313" key="12">
    <source>
        <dbReference type="Proteomes" id="UP001159257"/>
    </source>
</evidence>
<dbReference type="Pfam" id="PF00512">
    <property type="entry name" value="HisKA"/>
    <property type="match status" value="1"/>
</dbReference>
<dbReference type="InterPro" id="IPR003594">
    <property type="entry name" value="HATPase_dom"/>
</dbReference>
<dbReference type="EMBL" id="FXWV01000015">
    <property type="protein sequence ID" value="SMR77624.1"/>
    <property type="molecule type" value="Genomic_DNA"/>
</dbReference>
<comment type="catalytic activity">
    <reaction evidence="1">
        <text>ATP + protein L-histidine = ADP + protein N-phospho-L-histidine.</text>
        <dbReference type="EC" id="2.7.13.3"/>
    </reaction>
</comment>
<dbReference type="InterPro" id="IPR013655">
    <property type="entry name" value="PAS_fold_3"/>
</dbReference>